<evidence type="ECO:0008006" key="4">
    <source>
        <dbReference type="Google" id="ProtNLM"/>
    </source>
</evidence>
<sequence length="199" mass="21248">MPATFRLPIRPACPGALLAALILTACTHARDIRPIDLPLAATVIEVRDERPARRNRPEGKPVRVGHDTNGFGESVDPSFILAGRIEDVVRDHALAALAARAAGMPADTRFELGVRTFHAEVRDRWPGKVIVAELDLAVRLAGAGRPPVDCRITLARTGAAFMNWRGTTGYEDRVAAALAALLDEGLAQLPDDTGPGGCH</sequence>
<proteinExistence type="predicted"/>
<evidence type="ECO:0000313" key="2">
    <source>
        <dbReference type="Proteomes" id="UP000675920"/>
    </source>
</evidence>
<dbReference type="RefSeq" id="WP_028311631.1">
    <property type="nucleotide sequence ID" value="NZ_AXWS01000013.1"/>
</dbReference>
<dbReference type="Proteomes" id="UP000675920">
    <property type="component" value="Unplaced"/>
</dbReference>
<protein>
    <recommendedName>
        <fullName evidence="4">Lipoprotein</fullName>
    </recommendedName>
</protein>
<feature type="signal peptide" evidence="1">
    <location>
        <begin position="1"/>
        <end position="29"/>
    </location>
</feature>
<dbReference type="AlphaFoldDB" id="A0A8B6X438"/>
<evidence type="ECO:0000313" key="3">
    <source>
        <dbReference type="RefSeq" id="WP_028311631.1"/>
    </source>
</evidence>
<evidence type="ECO:0000256" key="1">
    <source>
        <dbReference type="SAM" id="SignalP"/>
    </source>
</evidence>
<organism evidence="2 3">
    <name type="scientific">Derxia gummosa DSM 723</name>
    <dbReference type="NCBI Taxonomy" id="1121388"/>
    <lineage>
        <taxon>Bacteria</taxon>
        <taxon>Pseudomonadati</taxon>
        <taxon>Pseudomonadota</taxon>
        <taxon>Betaproteobacteria</taxon>
        <taxon>Burkholderiales</taxon>
        <taxon>Alcaligenaceae</taxon>
        <taxon>Derxia</taxon>
    </lineage>
</organism>
<accession>A0A8B6X438</accession>
<feature type="chain" id="PRO_5034504431" description="Lipoprotein" evidence="1">
    <location>
        <begin position="30"/>
        <end position="199"/>
    </location>
</feature>
<dbReference type="PROSITE" id="PS51257">
    <property type="entry name" value="PROKAR_LIPOPROTEIN"/>
    <property type="match status" value="1"/>
</dbReference>
<keyword evidence="2" id="KW-1185">Reference proteome</keyword>
<keyword evidence="1" id="KW-0732">Signal</keyword>
<reference evidence="3" key="1">
    <citation type="submission" date="2025-08" db="UniProtKB">
        <authorList>
            <consortium name="RefSeq"/>
        </authorList>
    </citation>
    <scope>IDENTIFICATION</scope>
</reference>
<name>A0A8B6X438_9BURK</name>